<sequence length="235" mass="25472">MAMSRAISAVLVLTLAVAHVACGARCVNSIAAPEHSPVPAVAAVSPTHDVVKVTAPEASVTETISTVRTGKFLVGIPLYRDRSHPNKLIPSFRVETYREQITVPGYEHHLPGTLYKGTLSSGVEAVASGPAKSAKNWSTSLEPRFKKTVETLSKVASEIKSPDFRLLTAPFASRAADTNAYAFGMFLFEMLTGRLPYSTEDNGSVEDWASDYLRGEKQVEEMVNPSLESFDKKQV</sequence>
<organism evidence="1 2">
    <name type="scientific">Melastoma candidum</name>
    <dbReference type="NCBI Taxonomy" id="119954"/>
    <lineage>
        <taxon>Eukaryota</taxon>
        <taxon>Viridiplantae</taxon>
        <taxon>Streptophyta</taxon>
        <taxon>Embryophyta</taxon>
        <taxon>Tracheophyta</taxon>
        <taxon>Spermatophyta</taxon>
        <taxon>Magnoliopsida</taxon>
        <taxon>eudicotyledons</taxon>
        <taxon>Gunneridae</taxon>
        <taxon>Pentapetalae</taxon>
        <taxon>rosids</taxon>
        <taxon>malvids</taxon>
        <taxon>Myrtales</taxon>
        <taxon>Melastomataceae</taxon>
        <taxon>Melastomatoideae</taxon>
        <taxon>Melastomateae</taxon>
        <taxon>Melastoma</taxon>
    </lineage>
</organism>
<gene>
    <name evidence="1" type="ORF">MLD38_008675</name>
</gene>
<dbReference type="Proteomes" id="UP001057402">
    <property type="component" value="Chromosome 3"/>
</dbReference>
<protein>
    <submittedName>
        <fullName evidence="1">Uncharacterized protein</fullName>
    </submittedName>
</protein>
<evidence type="ECO:0000313" key="2">
    <source>
        <dbReference type="Proteomes" id="UP001057402"/>
    </source>
</evidence>
<comment type="caution">
    <text evidence="1">The sequence shown here is derived from an EMBL/GenBank/DDBJ whole genome shotgun (WGS) entry which is preliminary data.</text>
</comment>
<name>A0ACB9RU83_9MYRT</name>
<accession>A0ACB9RU83</accession>
<reference evidence="2" key="1">
    <citation type="journal article" date="2023" name="Front. Plant Sci.">
        <title>Chromosomal-level genome assembly of Melastoma candidum provides insights into trichome evolution.</title>
        <authorList>
            <person name="Zhong Y."/>
            <person name="Wu W."/>
            <person name="Sun C."/>
            <person name="Zou P."/>
            <person name="Liu Y."/>
            <person name="Dai S."/>
            <person name="Zhou R."/>
        </authorList>
    </citation>
    <scope>NUCLEOTIDE SEQUENCE [LARGE SCALE GENOMIC DNA]</scope>
</reference>
<proteinExistence type="predicted"/>
<evidence type="ECO:0000313" key="1">
    <source>
        <dbReference type="EMBL" id="KAI4382756.1"/>
    </source>
</evidence>
<keyword evidence="2" id="KW-1185">Reference proteome</keyword>
<dbReference type="EMBL" id="CM042882">
    <property type="protein sequence ID" value="KAI4382756.1"/>
    <property type="molecule type" value="Genomic_DNA"/>
</dbReference>